<evidence type="ECO:0000256" key="2">
    <source>
        <dbReference type="ARBA" id="ARBA00022448"/>
    </source>
</evidence>
<proteinExistence type="predicted"/>
<protein>
    <submittedName>
        <fullName evidence="17">PTS lactose transporter subunit IIC</fullName>
    </submittedName>
</protein>
<feature type="region of interest" description="Disordered" evidence="12">
    <location>
        <begin position="176"/>
        <end position="237"/>
    </location>
</feature>
<dbReference type="PROSITE" id="PS51099">
    <property type="entry name" value="PTS_EIIB_TYPE_2"/>
    <property type="match status" value="1"/>
</dbReference>
<name>A0A3R8PEJ7_9CORY</name>
<keyword evidence="9" id="KW-0418">Kinase</keyword>
<dbReference type="GO" id="GO:0090563">
    <property type="term" value="F:protein-phosphocysteine-sugar phosphotransferase activity"/>
    <property type="evidence" value="ECO:0007669"/>
    <property type="project" value="TreeGrafter"/>
</dbReference>
<dbReference type="Pfam" id="PF00359">
    <property type="entry name" value="PTS_EIIA_2"/>
    <property type="match status" value="1"/>
</dbReference>
<keyword evidence="8 13" id="KW-0812">Transmembrane</keyword>
<dbReference type="NCBIfam" id="TIGR01427">
    <property type="entry name" value="PTS_IIC_fructo"/>
    <property type="match status" value="1"/>
</dbReference>
<keyword evidence="10 13" id="KW-1133">Transmembrane helix</keyword>
<dbReference type="PANTHER" id="PTHR30505">
    <property type="entry name" value="FRUCTOSE-LIKE PERMEASE"/>
    <property type="match status" value="1"/>
</dbReference>
<feature type="domain" description="PTS EIIA type-2" evidence="14">
    <location>
        <begin position="20"/>
        <end position="170"/>
    </location>
</feature>
<dbReference type="Gene3D" id="3.40.930.10">
    <property type="entry name" value="Mannitol-specific EII, Chain A"/>
    <property type="match status" value="1"/>
</dbReference>
<keyword evidence="18" id="KW-1185">Reference proteome</keyword>
<evidence type="ECO:0000256" key="1">
    <source>
        <dbReference type="ARBA" id="ARBA00004429"/>
    </source>
</evidence>
<feature type="transmembrane region" description="Helical" evidence="13">
    <location>
        <begin position="680"/>
        <end position="701"/>
    </location>
</feature>
<feature type="compositionally biased region" description="Gly residues" evidence="12">
    <location>
        <begin position="356"/>
        <end position="374"/>
    </location>
</feature>
<dbReference type="EMBL" id="PQNQ01000037">
    <property type="protein sequence ID" value="RRQ02380.1"/>
    <property type="molecule type" value="Genomic_DNA"/>
</dbReference>
<keyword evidence="2" id="KW-0813">Transport</keyword>
<feature type="domain" description="PTS EIIC type-2" evidence="16">
    <location>
        <begin position="382"/>
        <end position="749"/>
    </location>
</feature>
<dbReference type="CDD" id="cd05569">
    <property type="entry name" value="PTS_IIB_fructose"/>
    <property type="match status" value="1"/>
</dbReference>
<keyword evidence="6" id="KW-0808">Transferase</keyword>
<feature type="compositionally biased region" description="Low complexity" evidence="12">
    <location>
        <begin position="223"/>
        <end position="237"/>
    </location>
</feature>
<evidence type="ECO:0000256" key="12">
    <source>
        <dbReference type="SAM" id="MobiDB-lite"/>
    </source>
</evidence>
<feature type="compositionally biased region" description="Pro residues" evidence="12">
    <location>
        <begin position="1"/>
        <end position="10"/>
    </location>
</feature>
<evidence type="ECO:0000259" key="16">
    <source>
        <dbReference type="PROSITE" id="PS51104"/>
    </source>
</evidence>
<dbReference type="InterPro" id="IPR013014">
    <property type="entry name" value="PTS_EIIC_2"/>
</dbReference>
<keyword evidence="11 13" id="KW-0472">Membrane</keyword>
<feature type="transmembrane region" description="Helical" evidence="13">
    <location>
        <begin position="492"/>
        <end position="522"/>
    </location>
</feature>
<evidence type="ECO:0000259" key="14">
    <source>
        <dbReference type="PROSITE" id="PS51094"/>
    </source>
</evidence>
<sequence length="774" mass="76786">MTSTPTPPTGSPGAEGASTPLITTDLVSLDAPLGPDATTPPTKDAVLEELARLQQAAGRTDDTAQLLADIHAREAKAATGLPGGIAIPHCRTSAVSEPSLGFARLAVPADFGAEDTGTDLVFMILAPEGGGNTHMKVLSTLARSLVRKDFVQSLRDAGSAEEAVALITEVLEKKKARRTGAGAGGQGDSGGSTAPSAGTPVGGGAASSPSTGAPGGDGDRDSTTATSGSGSGTGDAAATTAPAVVHVVGVTACPTGIAHTYMAADSLTQAADARDDVDIVIEPQGSSGGTTLTQDQIDAADAVIFATDVGVRDRGRFAGKPVVEVPVKRGISDPDGLLDTAKTAATSDNPRRVEGGDGAGGGAGAGAGAGDGDGAPGWGRRIQQAVMTGVSYMIPFVAAGGLLTAIAFVVGGYDVANVWEQVVKDSSLWNLPGHVGYTGPDGATLTDRDGLLLYLGAVMFGGGHLAMGFLVPALSGYIAYALAGRPGIAPGFVGGAISVGIGAGFLGGLVTGIVAGLVALAIGSFRAPRWLAGMMPVVVIPLLATFVTAAAMYLVLGRPLEAAMTGLQNWLTTMSGSSTVLLGIILGLMMCFDLGGPVNKAAYLFATAGLSTGDESSMKIMAAVMAAGMVPPLALALATTVRSRLFTPAERENGKSSWLLGASFISEGAIPFAASDPLRVIPSMMVGGAVTGALSMALGAASPAPHGGIWVALIIHHGWGFVLAVLAGTVVSAVCVILVKEFTGRRAAAEEAEQAAEQAADAAGGNGVAVPAGA</sequence>
<comment type="caution">
    <text evidence="17">The sequence shown here is derived from an EMBL/GenBank/DDBJ whole genome shotgun (WGS) entry which is preliminary data.</text>
</comment>
<dbReference type="GO" id="GO:0016301">
    <property type="term" value="F:kinase activity"/>
    <property type="evidence" value="ECO:0007669"/>
    <property type="project" value="UniProtKB-KW"/>
</dbReference>
<reference evidence="17 18" key="1">
    <citation type="submission" date="2018-01" db="EMBL/GenBank/DDBJ databases">
        <title>Twenty Corynebacterium bovis Genomes.</title>
        <authorList>
            <person name="Gulvik C.A."/>
        </authorList>
    </citation>
    <scope>NUCLEOTIDE SEQUENCE [LARGE SCALE GENOMIC DNA]</scope>
    <source>
        <strain evidence="17 18">16-2004</strain>
    </source>
</reference>
<dbReference type="Proteomes" id="UP000278422">
    <property type="component" value="Unassembled WGS sequence"/>
</dbReference>
<feature type="region of interest" description="Disordered" evidence="12">
    <location>
        <begin position="1"/>
        <end position="42"/>
    </location>
</feature>
<keyword evidence="4" id="KW-0597">Phosphoprotein</keyword>
<organism evidence="17 18">
    <name type="scientific">Corynebacterium bovis</name>
    <dbReference type="NCBI Taxonomy" id="36808"/>
    <lineage>
        <taxon>Bacteria</taxon>
        <taxon>Bacillati</taxon>
        <taxon>Actinomycetota</taxon>
        <taxon>Actinomycetes</taxon>
        <taxon>Mycobacteriales</taxon>
        <taxon>Corynebacteriaceae</taxon>
        <taxon>Corynebacterium</taxon>
    </lineage>
</organism>
<dbReference type="GO" id="GO:0005351">
    <property type="term" value="F:carbohydrate:proton symporter activity"/>
    <property type="evidence" value="ECO:0007669"/>
    <property type="project" value="InterPro"/>
</dbReference>
<feature type="transmembrane region" description="Helical" evidence="13">
    <location>
        <begin position="534"/>
        <end position="556"/>
    </location>
</feature>
<evidence type="ECO:0000256" key="13">
    <source>
        <dbReference type="SAM" id="Phobius"/>
    </source>
</evidence>
<dbReference type="PROSITE" id="PS51094">
    <property type="entry name" value="PTS_EIIA_TYPE_2"/>
    <property type="match status" value="1"/>
</dbReference>
<feature type="region of interest" description="Disordered" evidence="12">
    <location>
        <begin position="334"/>
        <end position="374"/>
    </location>
</feature>
<dbReference type="SUPFAM" id="SSF55804">
    <property type="entry name" value="Phoshotransferase/anion transport protein"/>
    <property type="match status" value="1"/>
</dbReference>
<dbReference type="GO" id="GO:0005886">
    <property type="term" value="C:plasma membrane"/>
    <property type="evidence" value="ECO:0007669"/>
    <property type="project" value="UniProtKB-SubCell"/>
</dbReference>
<dbReference type="Pfam" id="PF02302">
    <property type="entry name" value="PTS_IIB"/>
    <property type="match status" value="1"/>
</dbReference>
<dbReference type="InterPro" id="IPR013011">
    <property type="entry name" value="PTS_EIIB_2"/>
</dbReference>
<evidence type="ECO:0000256" key="7">
    <source>
        <dbReference type="ARBA" id="ARBA00022683"/>
    </source>
</evidence>
<feature type="transmembrane region" description="Helical" evidence="13">
    <location>
        <begin position="390"/>
        <end position="413"/>
    </location>
</feature>
<dbReference type="InterPro" id="IPR036095">
    <property type="entry name" value="PTS_EIIB-like_sf"/>
</dbReference>
<feature type="transmembrane region" description="Helical" evidence="13">
    <location>
        <begin position="451"/>
        <end position="480"/>
    </location>
</feature>
<feature type="transmembrane region" description="Helical" evidence="13">
    <location>
        <begin position="568"/>
        <end position="590"/>
    </location>
</feature>
<accession>A0A3R8PEJ7</accession>
<dbReference type="Gene3D" id="3.40.50.2300">
    <property type="match status" value="1"/>
</dbReference>
<evidence type="ECO:0000256" key="11">
    <source>
        <dbReference type="ARBA" id="ARBA00023136"/>
    </source>
</evidence>
<feature type="transmembrane region" description="Helical" evidence="13">
    <location>
        <begin position="620"/>
        <end position="641"/>
    </location>
</feature>
<dbReference type="CDD" id="cd00211">
    <property type="entry name" value="PTS_IIA_fru"/>
    <property type="match status" value="1"/>
</dbReference>
<evidence type="ECO:0000313" key="18">
    <source>
        <dbReference type="Proteomes" id="UP000278422"/>
    </source>
</evidence>
<evidence type="ECO:0000256" key="3">
    <source>
        <dbReference type="ARBA" id="ARBA00022475"/>
    </source>
</evidence>
<keyword evidence="7" id="KW-0598">Phosphotransferase system</keyword>
<evidence type="ECO:0000313" key="17">
    <source>
        <dbReference type="EMBL" id="RRQ02380.1"/>
    </source>
</evidence>
<dbReference type="InterPro" id="IPR016152">
    <property type="entry name" value="PTrfase/Anion_transptr"/>
</dbReference>
<evidence type="ECO:0000256" key="4">
    <source>
        <dbReference type="ARBA" id="ARBA00022553"/>
    </source>
</evidence>
<comment type="subcellular location">
    <subcellularLocation>
        <location evidence="1">Cell inner membrane</location>
        <topology evidence="1">Multi-pass membrane protein</topology>
    </subcellularLocation>
</comment>
<evidence type="ECO:0000256" key="10">
    <source>
        <dbReference type="ARBA" id="ARBA00022989"/>
    </source>
</evidence>
<feature type="transmembrane region" description="Helical" evidence="13">
    <location>
        <begin position="707"/>
        <end position="739"/>
    </location>
</feature>
<dbReference type="SUPFAM" id="SSF52794">
    <property type="entry name" value="PTS system IIB component-like"/>
    <property type="match status" value="1"/>
</dbReference>
<evidence type="ECO:0000259" key="15">
    <source>
        <dbReference type="PROSITE" id="PS51099"/>
    </source>
</evidence>
<dbReference type="InterPro" id="IPR002178">
    <property type="entry name" value="PTS_EIIA_type-2_dom"/>
</dbReference>
<feature type="compositionally biased region" description="Gly residues" evidence="12">
    <location>
        <begin position="181"/>
        <end position="190"/>
    </location>
</feature>
<dbReference type="PROSITE" id="PS51104">
    <property type="entry name" value="PTS_EIIC_TYPE_2"/>
    <property type="match status" value="1"/>
</dbReference>
<dbReference type="InterPro" id="IPR006327">
    <property type="entry name" value="PTS_IIC_fruc"/>
</dbReference>
<dbReference type="GO" id="GO:0009401">
    <property type="term" value="P:phosphoenolpyruvate-dependent sugar phosphotransferase system"/>
    <property type="evidence" value="ECO:0007669"/>
    <property type="project" value="UniProtKB-KW"/>
</dbReference>
<dbReference type="RefSeq" id="WP_125187033.1">
    <property type="nucleotide sequence ID" value="NZ_JBHYBM010000036.1"/>
</dbReference>
<dbReference type="InterPro" id="IPR050864">
    <property type="entry name" value="Bacterial_PTS_Sugar_Transport"/>
</dbReference>
<evidence type="ECO:0000256" key="9">
    <source>
        <dbReference type="ARBA" id="ARBA00022777"/>
    </source>
</evidence>
<evidence type="ECO:0000256" key="6">
    <source>
        <dbReference type="ARBA" id="ARBA00022679"/>
    </source>
</evidence>
<dbReference type="GO" id="GO:0022877">
    <property type="term" value="F:protein-N(PI)-phosphohistidine-fructose phosphotransferase system transporter activity"/>
    <property type="evidence" value="ECO:0007669"/>
    <property type="project" value="InterPro"/>
</dbReference>
<dbReference type="InterPro" id="IPR003501">
    <property type="entry name" value="PTS_EIIB_2/3"/>
</dbReference>
<gene>
    <name evidence="17" type="ORF">CXF42_09725</name>
</gene>
<evidence type="ECO:0000256" key="5">
    <source>
        <dbReference type="ARBA" id="ARBA00022597"/>
    </source>
</evidence>
<dbReference type="NCBIfam" id="TIGR00829">
    <property type="entry name" value="FRU"/>
    <property type="match status" value="1"/>
</dbReference>
<feature type="domain" description="PTS EIIB type-2" evidence="15">
    <location>
        <begin position="247"/>
        <end position="343"/>
    </location>
</feature>
<dbReference type="InterPro" id="IPR003353">
    <property type="entry name" value="PTS_IIB_fruc"/>
</dbReference>
<dbReference type="AlphaFoldDB" id="A0A3R8PEJ7"/>
<keyword evidence="5" id="KW-0762">Sugar transport</keyword>
<evidence type="ECO:0000256" key="8">
    <source>
        <dbReference type="ARBA" id="ARBA00022692"/>
    </source>
</evidence>
<dbReference type="PANTHER" id="PTHR30505:SF0">
    <property type="entry name" value="FRUCTOSE-LIKE PTS SYSTEM EIIBC COMPONENT-RELATED"/>
    <property type="match status" value="1"/>
</dbReference>
<keyword evidence="3" id="KW-1003">Cell membrane</keyword>